<dbReference type="InterPro" id="IPR003591">
    <property type="entry name" value="Leu-rich_rpt_typical-subtyp"/>
</dbReference>
<dbReference type="SMART" id="SM00369">
    <property type="entry name" value="LRR_TYP"/>
    <property type="match status" value="5"/>
</dbReference>
<dbReference type="PANTHER" id="PTHR47566">
    <property type="match status" value="1"/>
</dbReference>
<dbReference type="GO" id="GO:0031028">
    <property type="term" value="P:septation initiation signaling"/>
    <property type="evidence" value="ECO:0007669"/>
    <property type="project" value="TreeGrafter"/>
</dbReference>
<feature type="compositionally biased region" description="Polar residues" evidence="3">
    <location>
        <begin position="169"/>
        <end position="181"/>
    </location>
</feature>
<feature type="region of interest" description="Disordered" evidence="3">
    <location>
        <begin position="262"/>
        <end position="325"/>
    </location>
</feature>
<dbReference type="PANTHER" id="PTHR47566:SF1">
    <property type="entry name" value="PROTEIN NUD1"/>
    <property type="match status" value="1"/>
</dbReference>
<dbReference type="GO" id="GO:1902412">
    <property type="term" value="P:regulation of mitotic cytokinesis"/>
    <property type="evidence" value="ECO:0007669"/>
    <property type="project" value="TreeGrafter"/>
</dbReference>
<evidence type="ECO:0000256" key="1">
    <source>
        <dbReference type="ARBA" id="ARBA00022614"/>
    </source>
</evidence>
<keyword evidence="2" id="KW-0677">Repeat</keyword>
<dbReference type="GO" id="GO:0035591">
    <property type="term" value="F:signaling adaptor activity"/>
    <property type="evidence" value="ECO:0007669"/>
    <property type="project" value="TreeGrafter"/>
</dbReference>
<dbReference type="Pfam" id="PF13855">
    <property type="entry name" value="LRR_8"/>
    <property type="match status" value="1"/>
</dbReference>
<reference evidence="5" key="1">
    <citation type="submission" date="2016-03" db="EMBL/GenBank/DDBJ databases">
        <authorList>
            <person name="Devillers H."/>
        </authorList>
    </citation>
    <scope>NUCLEOTIDE SEQUENCE [LARGE SCALE GENOMIC DNA]</scope>
</reference>
<gene>
    <name evidence="4" type="ORF">LAMI_0F13630G</name>
</gene>
<dbReference type="AlphaFoldDB" id="A0A1G4K3H1"/>
<evidence type="ECO:0000313" key="4">
    <source>
        <dbReference type="EMBL" id="SCU98227.1"/>
    </source>
</evidence>
<dbReference type="InterPro" id="IPR032675">
    <property type="entry name" value="LRR_dom_sf"/>
</dbReference>
<feature type="compositionally biased region" description="Basic and acidic residues" evidence="3">
    <location>
        <begin position="288"/>
        <end position="303"/>
    </location>
</feature>
<keyword evidence="5" id="KW-1185">Reference proteome</keyword>
<dbReference type="Gene3D" id="3.80.10.10">
    <property type="entry name" value="Ribonuclease Inhibitor"/>
    <property type="match status" value="2"/>
</dbReference>
<organism evidence="4 5">
    <name type="scientific">Lachancea mirantina</name>
    <dbReference type="NCBI Taxonomy" id="1230905"/>
    <lineage>
        <taxon>Eukaryota</taxon>
        <taxon>Fungi</taxon>
        <taxon>Dikarya</taxon>
        <taxon>Ascomycota</taxon>
        <taxon>Saccharomycotina</taxon>
        <taxon>Saccharomycetes</taxon>
        <taxon>Saccharomycetales</taxon>
        <taxon>Saccharomycetaceae</taxon>
        <taxon>Lachancea</taxon>
    </lineage>
</organism>
<evidence type="ECO:0000256" key="3">
    <source>
        <dbReference type="SAM" id="MobiDB-lite"/>
    </source>
</evidence>
<feature type="compositionally biased region" description="Polar residues" evidence="3">
    <location>
        <begin position="262"/>
        <end position="287"/>
    </location>
</feature>
<dbReference type="InterPro" id="IPR052574">
    <property type="entry name" value="CDIRP"/>
</dbReference>
<dbReference type="OrthoDB" id="7451790at2759"/>
<accession>A0A1G4K3H1</accession>
<dbReference type="PROSITE" id="PS51450">
    <property type="entry name" value="LRR"/>
    <property type="match status" value="2"/>
</dbReference>
<dbReference type="EMBL" id="LT598467">
    <property type="protein sequence ID" value="SCU98227.1"/>
    <property type="molecule type" value="Genomic_DNA"/>
</dbReference>
<sequence length="739" mass="81315">MALEVSPSRQLSEGLSKLHISSPSKFKSYIANADFEDTGFDSQVQRNRSDNKYLSKLQNWSVNYGSVRQREVDVEEQEPAQWKQYMGRSADGEEPMNLVVTSSLSDLSLIPTNTFKKRGTKAGVPGLQSGLRDETDVDADADADPAQEALGVFNNVLRHQRSNYVDLGSGQNHVNSETDANPESAAAASDSSFEDSIDASAQSPSVNRVRDTGRNAPQDVPHDSSHRDSSRRDGPRGLTLITPEDAGMVFNYREGVWDQPSANVDMSTSGAHSSTVGQETDDMTTSMDAKEASFRLPRIRDSEVDQTASESRVEADTTPLSTPKLDSKFLSHAQRPKRDIRASIRRPDVTVTSTAGAGTADRSTSFHVSKTTVISAVMDAVPHQDQWTQLRQVSLVERALESLVGLDEILPALRTLDASHNKLNSLMGVPRTLTSLNCSHNRLAAYTTLHEFPELENLDLSHNMLSGSLAVLAPAIHLRRVNLSHNTLSSLNDLETAECRIETLNLSRNRIMGVLDFAEVTAWGSPSRDSPWQYLQELDLCGNNITSIKNLHLLPRLRILRLDGNPLETLKGNSSRSLRTLTLMNCTALRDLGEFPQLRVLKLSGDSFGPQALPLTLEYFQMTGGRTGAHASGKATDKASESGSIWSQLPPFLRKLELSRTGITDLPDRFQDQFPALHTLSLHDNKLSSASRVLSRLPTHLRKLDLRGNPVTVFTCEEDKELFLKATSLAAPLLARVYV</sequence>
<feature type="compositionally biased region" description="Basic and acidic residues" evidence="3">
    <location>
        <begin position="220"/>
        <end position="235"/>
    </location>
</feature>
<proteinExistence type="predicted"/>
<evidence type="ECO:0000256" key="2">
    <source>
        <dbReference type="ARBA" id="ARBA00022737"/>
    </source>
</evidence>
<evidence type="ECO:0000313" key="5">
    <source>
        <dbReference type="Proteomes" id="UP000191024"/>
    </source>
</evidence>
<dbReference type="InterPro" id="IPR001611">
    <property type="entry name" value="Leu-rich_rpt"/>
</dbReference>
<dbReference type="Proteomes" id="UP000191024">
    <property type="component" value="Chromosome F"/>
</dbReference>
<dbReference type="GO" id="GO:0061499">
    <property type="term" value="C:outer plaque of mitotic spindle pole body"/>
    <property type="evidence" value="ECO:0007669"/>
    <property type="project" value="TreeGrafter"/>
</dbReference>
<keyword evidence="1" id="KW-0433">Leucine-rich repeat</keyword>
<protein>
    <submittedName>
        <fullName evidence="4">LAMI_0F13630g1_1</fullName>
    </submittedName>
</protein>
<dbReference type="STRING" id="1230905.A0A1G4K3H1"/>
<name>A0A1G4K3H1_9SACH</name>
<feature type="region of interest" description="Disordered" evidence="3">
    <location>
        <begin position="167"/>
        <end position="242"/>
    </location>
</feature>
<dbReference type="SUPFAM" id="SSF52058">
    <property type="entry name" value="L domain-like"/>
    <property type="match status" value="1"/>
</dbReference>